<feature type="region of interest" description="Disordered" evidence="3">
    <location>
        <begin position="64"/>
        <end position="84"/>
    </location>
</feature>
<dbReference type="InterPro" id="IPR027417">
    <property type="entry name" value="P-loop_NTPase"/>
</dbReference>
<evidence type="ECO:0000313" key="5">
    <source>
        <dbReference type="EMBL" id="CAA9495568.1"/>
    </source>
</evidence>
<dbReference type="InterPro" id="IPR050445">
    <property type="entry name" value="Bact_polysacc_biosynth/exp"/>
</dbReference>
<keyword evidence="4" id="KW-0812">Transmembrane</keyword>
<dbReference type="Gene3D" id="3.40.50.300">
    <property type="entry name" value="P-loop containing nucleotide triphosphate hydrolases"/>
    <property type="match status" value="1"/>
</dbReference>
<keyword evidence="2" id="KW-0067">ATP-binding</keyword>
<organism evidence="5">
    <name type="scientific">uncultured Solirubrobacteraceae bacterium</name>
    <dbReference type="NCBI Taxonomy" id="1162706"/>
    <lineage>
        <taxon>Bacteria</taxon>
        <taxon>Bacillati</taxon>
        <taxon>Actinomycetota</taxon>
        <taxon>Thermoleophilia</taxon>
        <taxon>Solirubrobacterales</taxon>
        <taxon>Solirubrobacteraceae</taxon>
        <taxon>environmental samples</taxon>
    </lineage>
</organism>
<evidence type="ECO:0000256" key="2">
    <source>
        <dbReference type="ARBA" id="ARBA00022840"/>
    </source>
</evidence>
<evidence type="ECO:0000256" key="3">
    <source>
        <dbReference type="SAM" id="MobiDB-lite"/>
    </source>
</evidence>
<evidence type="ECO:0000256" key="1">
    <source>
        <dbReference type="ARBA" id="ARBA00022741"/>
    </source>
</evidence>
<feature type="transmembrane region" description="Helical" evidence="4">
    <location>
        <begin position="179"/>
        <end position="197"/>
    </location>
</feature>
<keyword evidence="4" id="KW-1133">Transmembrane helix</keyword>
<evidence type="ECO:0000256" key="4">
    <source>
        <dbReference type="SAM" id="Phobius"/>
    </source>
</evidence>
<gene>
    <name evidence="5" type="ORF">AVDCRST_MAG85-1455</name>
</gene>
<dbReference type="GO" id="GO:0005886">
    <property type="term" value="C:plasma membrane"/>
    <property type="evidence" value="ECO:0007669"/>
    <property type="project" value="TreeGrafter"/>
</dbReference>
<feature type="region of interest" description="Disordered" evidence="3">
    <location>
        <begin position="132"/>
        <end position="155"/>
    </location>
</feature>
<sequence length="636" mass="67143">MDAGRTGEAETEALEFDLESFEHLVETPRGHIVRVTGRWRGVQSVLPHPTLVTEDPEKGPLSLAPLPIPGQDAPKVDGTTEWRGSYSIPKDRFTRREGPACRLQAAPGSVYDLPELVLPEAPLQASHKPPPGILPTAYRPAAAAGPGPAAPDEAEAAEPIQTQRFTDLILPAMRSHRRLVLGLIALAVVGAAIGVLVRSPTYTAVTTLVVTPLPRQDVTLSELPELRTGSNPESTIATTAELARSRDVSTLTARRLGRGWTQQRVDRTVVIEPVSGSNNLTVTAVDDDGPRAARIANTFAASAVEVRDQRLRRLANAALTDARAQLAGTADPAGSQAQALELRISALRQILNAKEATLSVSHAADVPASPAGLPPLLAVFLSALAGVVLAAGAAVLLDIVGSRRIGRTQDITAVYPLPVLARIPAVPRRRQLRGRVAASDGRLREPFRSLLLQFEVATGTHTSLMLTSPSNGDGKTTSATGLALAATDAGRDVVLVDLDLRKPDIAARLRAELTHGIEDVVAGHVAVEDALAPVPGNPRLLLLSPLQPVPLSGLGEVSRQIDTIVEQATRLADLVILDTPPVGEISDALTFGRAVDDVLLVARVGRTREAALETARDLLERSELRPAGLVVVGATL</sequence>
<proteinExistence type="predicted"/>
<dbReference type="SUPFAM" id="SSF52540">
    <property type="entry name" value="P-loop containing nucleoside triphosphate hydrolases"/>
    <property type="match status" value="1"/>
</dbReference>
<feature type="compositionally biased region" description="Low complexity" evidence="3">
    <location>
        <begin position="140"/>
        <end position="151"/>
    </location>
</feature>
<name>A0A6J4SM67_9ACTN</name>
<dbReference type="InterPro" id="IPR005702">
    <property type="entry name" value="Wzc-like_C"/>
</dbReference>
<dbReference type="AlphaFoldDB" id="A0A6J4SM67"/>
<feature type="transmembrane region" description="Helical" evidence="4">
    <location>
        <begin position="376"/>
        <end position="397"/>
    </location>
</feature>
<keyword evidence="1" id="KW-0547">Nucleotide-binding</keyword>
<dbReference type="PANTHER" id="PTHR32309:SF31">
    <property type="entry name" value="CAPSULAR EXOPOLYSACCHARIDE FAMILY"/>
    <property type="match status" value="1"/>
</dbReference>
<dbReference type="EMBL" id="CADCVT010000159">
    <property type="protein sequence ID" value="CAA9495568.1"/>
    <property type="molecule type" value="Genomic_DNA"/>
</dbReference>
<accession>A0A6J4SM67</accession>
<dbReference type="PANTHER" id="PTHR32309">
    <property type="entry name" value="TYROSINE-PROTEIN KINASE"/>
    <property type="match status" value="1"/>
</dbReference>
<reference evidence="5" key="1">
    <citation type="submission" date="2020-02" db="EMBL/GenBank/DDBJ databases">
        <authorList>
            <person name="Meier V. D."/>
        </authorList>
    </citation>
    <scope>NUCLEOTIDE SEQUENCE</scope>
    <source>
        <strain evidence="5">AVDCRST_MAG85</strain>
    </source>
</reference>
<dbReference type="GO" id="GO:0004713">
    <property type="term" value="F:protein tyrosine kinase activity"/>
    <property type="evidence" value="ECO:0007669"/>
    <property type="project" value="TreeGrafter"/>
</dbReference>
<dbReference type="CDD" id="cd05387">
    <property type="entry name" value="BY-kinase"/>
    <property type="match status" value="1"/>
</dbReference>
<keyword evidence="4" id="KW-0472">Membrane</keyword>
<protein>
    <submittedName>
        <fullName evidence="5">Uncharacterized protein</fullName>
    </submittedName>
</protein>